<evidence type="ECO:0000313" key="10">
    <source>
        <dbReference type="Proteomes" id="UP000240535"/>
    </source>
</evidence>
<organism evidence="9 10">
    <name type="scientific">Campylobacter blaseri</name>
    <dbReference type="NCBI Taxonomy" id="2042961"/>
    <lineage>
        <taxon>Bacteria</taxon>
        <taxon>Pseudomonadati</taxon>
        <taxon>Campylobacterota</taxon>
        <taxon>Epsilonproteobacteria</taxon>
        <taxon>Campylobacterales</taxon>
        <taxon>Campylobacteraceae</taxon>
        <taxon>Campylobacter</taxon>
    </lineage>
</organism>
<evidence type="ECO:0000256" key="2">
    <source>
        <dbReference type="ARBA" id="ARBA00008486"/>
    </source>
</evidence>
<keyword evidence="10" id="KW-1185">Reference proteome</keyword>
<comment type="catalytic activity">
    <reaction evidence="1">
        <text>a beta-lactam + H2O = a substituted beta-amino acid</text>
        <dbReference type="Rhea" id="RHEA:20401"/>
        <dbReference type="ChEBI" id="CHEBI:15377"/>
        <dbReference type="ChEBI" id="CHEBI:35627"/>
        <dbReference type="ChEBI" id="CHEBI:140347"/>
        <dbReference type="EC" id="3.5.2.6"/>
    </reaction>
</comment>
<evidence type="ECO:0000256" key="5">
    <source>
        <dbReference type="ARBA" id="ARBA00022801"/>
    </source>
</evidence>
<dbReference type="GO" id="GO:0008800">
    <property type="term" value="F:beta-lactamase activity"/>
    <property type="evidence" value="ECO:0007669"/>
    <property type="project" value="UniProtKB-EC"/>
</dbReference>
<dbReference type="RefSeq" id="WP_106871176.1">
    <property type="nucleotide sequence ID" value="NZ_CP053841.1"/>
</dbReference>
<keyword evidence="5" id="KW-0378">Hydrolase</keyword>
<dbReference type="Gene3D" id="1.25.40.10">
    <property type="entry name" value="Tetratricopeptide repeat domain"/>
    <property type="match status" value="1"/>
</dbReference>
<evidence type="ECO:0000256" key="8">
    <source>
        <dbReference type="ARBA" id="ARBA00023251"/>
    </source>
</evidence>
<evidence type="ECO:0000313" key="9">
    <source>
        <dbReference type="EMBL" id="PSM52352.1"/>
    </source>
</evidence>
<comment type="caution">
    <text evidence="9">The sequence shown here is derived from an EMBL/GenBank/DDBJ whole genome shotgun (WGS) entry which is preliminary data.</text>
</comment>
<evidence type="ECO:0000256" key="6">
    <source>
        <dbReference type="ARBA" id="ARBA00022803"/>
    </source>
</evidence>
<evidence type="ECO:0000256" key="7">
    <source>
        <dbReference type="ARBA" id="ARBA00023157"/>
    </source>
</evidence>
<keyword evidence="8" id="KW-0046">Antibiotic resistance</keyword>
<protein>
    <recommendedName>
        <fullName evidence="3">beta-lactamase</fullName>
        <ecNumber evidence="3">3.5.2.6</ecNumber>
    </recommendedName>
</protein>
<evidence type="ECO:0000256" key="4">
    <source>
        <dbReference type="ARBA" id="ARBA00022737"/>
    </source>
</evidence>
<comment type="similarity">
    <text evidence="2">Belongs to the hcp beta-lactamase family.</text>
</comment>
<dbReference type="PANTHER" id="PTHR13891">
    <property type="entry name" value="CYTOCHROME C OXIDASE ASSEMBLY FACTOR 7"/>
    <property type="match status" value="1"/>
</dbReference>
<proteinExistence type="inferred from homology"/>
<accession>A0A2P8R1I0</accession>
<evidence type="ECO:0000256" key="1">
    <source>
        <dbReference type="ARBA" id="ARBA00001526"/>
    </source>
</evidence>
<name>A0A2P8R1I0_9BACT</name>
<dbReference type="InterPro" id="IPR006597">
    <property type="entry name" value="Sel1-like"/>
</dbReference>
<dbReference type="PANTHER" id="PTHR13891:SF1">
    <property type="entry name" value="CYTOCHROME C OXIDASE ASSEMBLY FACTOR 7"/>
    <property type="match status" value="1"/>
</dbReference>
<dbReference type="Proteomes" id="UP000240535">
    <property type="component" value="Unassembled WGS sequence"/>
</dbReference>
<keyword evidence="6" id="KW-0802">TPR repeat</keyword>
<dbReference type="AlphaFoldDB" id="A0A2P8R1I0"/>
<dbReference type="EMBL" id="PDHH01000003">
    <property type="protein sequence ID" value="PSM52352.1"/>
    <property type="molecule type" value="Genomic_DNA"/>
</dbReference>
<dbReference type="InterPro" id="IPR040239">
    <property type="entry name" value="HcpB-like"/>
</dbReference>
<keyword evidence="7" id="KW-1015">Disulfide bond</keyword>
<dbReference type="Pfam" id="PF08238">
    <property type="entry name" value="Sel1"/>
    <property type="match status" value="3"/>
</dbReference>
<dbReference type="SUPFAM" id="SSF81901">
    <property type="entry name" value="HCP-like"/>
    <property type="match status" value="1"/>
</dbReference>
<reference evidence="10" key="1">
    <citation type="submission" date="2017-10" db="EMBL/GenBank/DDBJ databases">
        <title>Campylobacter species from seals.</title>
        <authorList>
            <person name="Gilbert M.J."/>
            <person name="Zomer A.L."/>
            <person name="Timmerman A.J."/>
            <person name="Duim B."/>
            <person name="Wagenaar J.A."/>
        </authorList>
    </citation>
    <scope>NUCLEOTIDE SEQUENCE [LARGE SCALE GENOMIC DNA]</scope>
    <source>
        <strain evidence="10">17S00004-5</strain>
    </source>
</reference>
<dbReference type="OrthoDB" id="9772133at2"/>
<dbReference type="EC" id="3.5.2.6" evidence="3"/>
<gene>
    <name evidence="9" type="ORF">CQ405_04685</name>
</gene>
<evidence type="ECO:0000256" key="3">
    <source>
        <dbReference type="ARBA" id="ARBA00012865"/>
    </source>
</evidence>
<keyword evidence="4" id="KW-0677">Repeat</keyword>
<sequence>MKDKYGDSCNNLAALYKYGYGVKQDDKKAFELLKKACDNGSLIGCDNLGNLYYTKQDYIKAATSYKKACNSNNALSCFNLGDLYMEGKGVKQDLQKAKEYFNKACEYGYKDSCNFDEKSLESNATK</sequence>
<dbReference type="InterPro" id="IPR011990">
    <property type="entry name" value="TPR-like_helical_dom_sf"/>
</dbReference>
<dbReference type="GO" id="GO:0046677">
    <property type="term" value="P:response to antibiotic"/>
    <property type="evidence" value="ECO:0007669"/>
    <property type="project" value="UniProtKB-KW"/>
</dbReference>
<dbReference type="SMART" id="SM00671">
    <property type="entry name" value="SEL1"/>
    <property type="match status" value="3"/>
</dbReference>